<feature type="domain" description="LUD" evidence="2">
    <location>
        <begin position="40"/>
        <end position="213"/>
    </location>
</feature>
<dbReference type="InterPro" id="IPR037171">
    <property type="entry name" value="NagB/RpiA_transferase-like"/>
</dbReference>
<dbReference type="Proteomes" id="UP000287563">
    <property type="component" value="Unassembled WGS sequence"/>
</dbReference>
<dbReference type="InterPro" id="IPR003741">
    <property type="entry name" value="LUD_dom"/>
</dbReference>
<dbReference type="SUPFAM" id="SSF100950">
    <property type="entry name" value="NagB/RpiA/CoA transferase-like"/>
    <property type="match status" value="1"/>
</dbReference>
<dbReference type="PANTHER" id="PTHR43682">
    <property type="entry name" value="LACTATE UTILIZATION PROTEIN C"/>
    <property type="match status" value="1"/>
</dbReference>
<gene>
    <name evidence="3" type="ORF">EDI28_02955</name>
</gene>
<dbReference type="Gene3D" id="3.40.50.10420">
    <property type="entry name" value="NagB/RpiA/CoA transferase-like"/>
    <property type="match status" value="1"/>
</dbReference>
<dbReference type="OrthoDB" id="9794157at2"/>
<feature type="region of interest" description="Disordered" evidence="1">
    <location>
        <begin position="1"/>
        <end position="21"/>
    </location>
</feature>
<evidence type="ECO:0000313" key="3">
    <source>
        <dbReference type="EMBL" id="RWX57014.1"/>
    </source>
</evidence>
<dbReference type="InterPro" id="IPR024185">
    <property type="entry name" value="FTHF_cligase-like_sf"/>
</dbReference>
<evidence type="ECO:0000313" key="4">
    <source>
        <dbReference type="Proteomes" id="UP000287563"/>
    </source>
</evidence>
<dbReference type="Pfam" id="PF02589">
    <property type="entry name" value="LUD_dom"/>
    <property type="match status" value="1"/>
</dbReference>
<sequence>MSTTRNSILSRLRGAEASPKGSDEYIYQPWTTASKGELQQRFIEGITASHADVIKTNTEQLGEVLQQLIADKQLNRIAVGTDGEFQPAIKQATEHVEPVAFDRDISEWKTELFDQIDVGITHCLAGIADTGTLVLWPNSNEPRTLSLVPPTHIALIKRSTLVSNFVELMIKQAWHIGMPTNAILVSGPSKTADIQQTLAYGAHGPKELVVILIED</sequence>
<organism evidence="3 4">
    <name type="scientific">Photobacterium chitinilyticum</name>
    <dbReference type="NCBI Taxonomy" id="2485123"/>
    <lineage>
        <taxon>Bacteria</taxon>
        <taxon>Pseudomonadati</taxon>
        <taxon>Pseudomonadota</taxon>
        <taxon>Gammaproteobacteria</taxon>
        <taxon>Vibrionales</taxon>
        <taxon>Vibrionaceae</taxon>
        <taxon>Photobacterium</taxon>
    </lineage>
</organism>
<dbReference type="PANTHER" id="PTHR43682:SF1">
    <property type="entry name" value="LACTATE UTILIZATION PROTEIN C"/>
    <property type="match status" value="1"/>
</dbReference>
<keyword evidence="4" id="KW-1185">Reference proteome</keyword>
<evidence type="ECO:0000256" key="1">
    <source>
        <dbReference type="SAM" id="MobiDB-lite"/>
    </source>
</evidence>
<dbReference type="AlphaFoldDB" id="A0A444JVA1"/>
<dbReference type="RefSeq" id="WP_128782329.1">
    <property type="nucleotide sequence ID" value="NZ_JAKJSG010000018.1"/>
</dbReference>
<accession>A0A444JVA1</accession>
<evidence type="ECO:0000259" key="2">
    <source>
        <dbReference type="Pfam" id="PF02589"/>
    </source>
</evidence>
<protein>
    <submittedName>
        <fullName evidence="3">Lactate utilization protein</fullName>
    </submittedName>
</protein>
<proteinExistence type="predicted"/>
<dbReference type="EMBL" id="RJLM01000001">
    <property type="protein sequence ID" value="RWX57014.1"/>
    <property type="molecule type" value="Genomic_DNA"/>
</dbReference>
<comment type="caution">
    <text evidence="3">The sequence shown here is derived from an EMBL/GenBank/DDBJ whole genome shotgun (WGS) entry which is preliminary data.</text>
</comment>
<name>A0A444JVA1_9GAMM</name>
<reference evidence="3 4" key="1">
    <citation type="submission" date="2018-11" db="EMBL/GenBank/DDBJ databases">
        <title>Photobacterium sp. BEI247 sp. nov., a marine bacterium isolated from Yongle Blue Hole in the South China Sea.</title>
        <authorList>
            <person name="Wang X."/>
        </authorList>
    </citation>
    <scope>NUCLEOTIDE SEQUENCE [LARGE SCALE GENOMIC DNA]</scope>
    <source>
        <strain evidence="4">BEI247</strain>
    </source>
</reference>